<accession>A0A9D4LU00</accession>
<keyword evidence="2" id="KW-1185">Reference proteome</keyword>
<dbReference type="Proteomes" id="UP000828390">
    <property type="component" value="Unassembled WGS sequence"/>
</dbReference>
<evidence type="ECO:0000313" key="2">
    <source>
        <dbReference type="Proteomes" id="UP000828390"/>
    </source>
</evidence>
<name>A0A9D4LU00_DREPO</name>
<comment type="caution">
    <text evidence="1">The sequence shown here is derived from an EMBL/GenBank/DDBJ whole genome shotgun (WGS) entry which is preliminary data.</text>
</comment>
<evidence type="ECO:0000313" key="1">
    <source>
        <dbReference type="EMBL" id="KAH3863757.1"/>
    </source>
</evidence>
<reference evidence="1" key="2">
    <citation type="submission" date="2020-11" db="EMBL/GenBank/DDBJ databases">
        <authorList>
            <person name="McCartney M.A."/>
            <person name="Auch B."/>
            <person name="Kono T."/>
            <person name="Mallez S."/>
            <person name="Becker A."/>
            <person name="Gohl D.M."/>
            <person name="Silverstein K.A.T."/>
            <person name="Koren S."/>
            <person name="Bechman K.B."/>
            <person name="Herman A."/>
            <person name="Abrahante J.E."/>
            <person name="Garbe J."/>
        </authorList>
    </citation>
    <scope>NUCLEOTIDE SEQUENCE</scope>
    <source>
        <strain evidence="1">Duluth1</strain>
        <tissue evidence="1">Whole animal</tissue>
    </source>
</reference>
<proteinExistence type="predicted"/>
<organism evidence="1 2">
    <name type="scientific">Dreissena polymorpha</name>
    <name type="common">Zebra mussel</name>
    <name type="synonym">Mytilus polymorpha</name>
    <dbReference type="NCBI Taxonomy" id="45954"/>
    <lineage>
        <taxon>Eukaryota</taxon>
        <taxon>Metazoa</taxon>
        <taxon>Spiralia</taxon>
        <taxon>Lophotrochozoa</taxon>
        <taxon>Mollusca</taxon>
        <taxon>Bivalvia</taxon>
        <taxon>Autobranchia</taxon>
        <taxon>Heteroconchia</taxon>
        <taxon>Euheterodonta</taxon>
        <taxon>Imparidentia</taxon>
        <taxon>Neoheterodontei</taxon>
        <taxon>Myida</taxon>
        <taxon>Dreissenoidea</taxon>
        <taxon>Dreissenidae</taxon>
        <taxon>Dreissena</taxon>
    </lineage>
</organism>
<sequence length="58" mass="6232">MRTGLVTESLTNAVTCPLTKDCWTESGMEHSNATLGVKEVAFISWSRLDNSASIGAML</sequence>
<gene>
    <name evidence="1" type="ORF">DPMN_026757</name>
</gene>
<dbReference type="EMBL" id="JAIWYP010000002">
    <property type="protein sequence ID" value="KAH3863757.1"/>
    <property type="molecule type" value="Genomic_DNA"/>
</dbReference>
<reference evidence="1" key="1">
    <citation type="journal article" date="2019" name="bioRxiv">
        <title>The Genome of the Zebra Mussel, Dreissena polymorpha: A Resource for Invasive Species Research.</title>
        <authorList>
            <person name="McCartney M.A."/>
            <person name="Auch B."/>
            <person name="Kono T."/>
            <person name="Mallez S."/>
            <person name="Zhang Y."/>
            <person name="Obille A."/>
            <person name="Becker A."/>
            <person name="Abrahante J.E."/>
            <person name="Garbe J."/>
            <person name="Badalamenti J.P."/>
            <person name="Herman A."/>
            <person name="Mangelson H."/>
            <person name="Liachko I."/>
            <person name="Sullivan S."/>
            <person name="Sone E.D."/>
            <person name="Koren S."/>
            <person name="Silverstein K.A.T."/>
            <person name="Beckman K.B."/>
            <person name="Gohl D.M."/>
        </authorList>
    </citation>
    <scope>NUCLEOTIDE SEQUENCE</scope>
    <source>
        <strain evidence="1">Duluth1</strain>
        <tissue evidence="1">Whole animal</tissue>
    </source>
</reference>
<protein>
    <submittedName>
        <fullName evidence="1">Uncharacterized protein</fullName>
    </submittedName>
</protein>
<dbReference type="AlphaFoldDB" id="A0A9D4LU00"/>